<dbReference type="EMBL" id="CAXJIO010000010">
    <property type="protein sequence ID" value="CAL2101495.1"/>
    <property type="molecule type" value="Genomic_DNA"/>
</dbReference>
<dbReference type="SUPFAM" id="SSF51206">
    <property type="entry name" value="cAMP-binding domain-like"/>
    <property type="match status" value="1"/>
</dbReference>
<dbReference type="RefSeq" id="WP_348715336.1">
    <property type="nucleotide sequence ID" value="NZ_CAXJIO010000010.1"/>
</dbReference>
<dbReference type="Pfam" id="PF00027">
    <property type="entry name" value="cNMP_binding"/>
    <property type="match status" value="1"/>
</dbReference>
<feature type="domain" description="Cyclic nucleotide-binding" evidence="1">
    <location>
        <begin position="36"/>
        <end position="123"/>
    </location>
</feature>
<dbReference type="InterPro" id="IPR018490">
    <property type="entry name" value="cNMP-bd_dom_sf"/>
</dbReference>
<proteinExistence type="predicted"/>
<gene>
    <name evidence="2" type="ORF">T190423A01A_10058</name>
</gene>
<evidence type="ECO:0000313" key="3">
    <source>
        <dbReference type="Proteomes" id="UP001497527"/>
    </source>
</evidence>
<dbReference type="Proteomes" id="UP001497527">
    <property type="component" value="Unassembled WGS sequence"/>
</dbReference>
<dbReference type="CDD" id="cd00038">
    <property type="entry name" value="CAP_ED"/>
    <property type="match status" value="1"/>
</dbReference>
<name>A0ABP1EVP5_9FLAO</name>
<evidence type="ECO:0000313" key="2">
    <source>
        <dbReference type="EMBL" id="CAL2101495.1"/>
    </source>
</evidence>
<keyword evidence="3" id="KW-1185">Reference proteome</keyword>
<dbReference type="InterPro" id="IPR014710">
    <property type="entry name" value="RmlC-like_jellyroll"/>
</dbReference>
<dbReference type="Gene3D" id="2.60.120.10">
    <property type="entry name" value="Jelly Rolls"/>
    <property type="match status" value="1"/>
</dbReference>
<reference evidence="2 3" key="1">
    <citation type="submission" date="2024-05" db="EMBL/GenBank/DDBJ databases">
        <authorList>
            <person name="Duchaud E."/>
        </authorList>
    </citation>
    <scope>NUCLEOTIDE SEQUENCE [LARGE SCALE GENOMIC DNA]</scope>
    <source>
        <strain evidence="2">Ena-SAMPLE-TAB-13-05-2024-13:56:06:370-140308</strain>
    </source>
</reference>
<evidence type="ECO:0000259" key="1">
    <source>
        <dbReference type="Pfam" id="PF00027"/>
    </source>
</evidence>
<sequence length="199" mass="23208">MNEIERYRSYIEKKLNEYTFVGSKSITSLLSICKIQKLKKGELLLQIGKISQQKHILYRGAIVSCYINSEGNVYHKNIFLGGDFVGSTVSALLNKASNFALEAIEDSIVISFDYGKFRELTEQELDLKNFYISYLEKNWVVDKEKRELDIVLKEANERYLDFITKHPEIEKRIPLYYIASHLGITPTQLSRIRRDLKEK</sequence>
<dbReference type="InterPro" id="IPR000595">
    <property type="entry name" value="cNMP-bd_dom"/>
</dbReference>
<comment type="caution">
    <text evidence="2">The sequence shown here is derived from an EMBL/GenBank/DDBJ whole genome shotgun (WGS) entry which is preliminary data.</text>
</comment>
<organism evidence="2 3">
    <name type="scientific">Tenacibaculum polynesiense</name>
    <dbReference type="NCBI Taxonomy" id="3137857"/>
    <lineage>
        <taxon>Bacteria</taxon>
        <taxon>Pseudomonadati</taxon>
        <taxon>Bacteroidota</taxon>
        <taxon>Flavobacteriia</taxon>
        <taxon>Flavobacteriales</taxon>
        <taxon>Flavobacteriaceae</taxon>
        <taxon>Tenacibaculum</taxon>
    </lineage>
</organism>
<accession>A0ABP1EVP5</accession>
<protein>
    <submittedName>
        <fullName evidence="2">Crp/Fnr family transcriptional regulator</fullName>
    </submittedName>
</protein>